<protein>
    <submittedName>
        <fullName evidence="2">Type II secretion system protein</fullName>
    </submittedName>
</protein>
<evidence type="ECO:0000313" key="3">
    <source>
        <dbReference type="Proteomes" id="UP000594688"/>
    </source>
</evidence>
<sequence length="167" mass="17665">MKLSQTGQHKKESGFTLVELISVIVIIGLLAGAAAPRFLDLNEDAHTASASSVYGAFSSATKIFNMGWRTNGSPAAPSVVDGVAMNASGWPGPPGATNHSDCVNIWQGITDTSLPIVPWTGSWTVGDRSWVAFGSGGNCIYIFLEDVSPLRYFFYTPATGNIIPVNI</sequence>
<dbReference type="EMBL" id="CP048685">
    <property type="protein sequence ID" value="QPJ60699.1"/>
    <property type="molecule type" value="Genomic_DNA"/>
</dbReference>
<dbReference type="NCBIfam" id="TIGR02532">
    <property type="entry name" value="IV_pilin_GFxxxE"/>
    <property type="match status" value="1"/>
</dbReference>
<dbReference type="Proteomes" id="UP000594688">
    <property type="component" value="Chromosome"/>
</dbReference>
<dbReference type="AlphaFoldDB" id="A0A7T0BTG2"/>
<keyword evidence="1" id="KW-0472">Membrane</keyword>
<dbReference type="Gene3D" id="3.30.700.10">
    <property type="entry name" value="Glycoprotein, Type 4 Pilin"/>
    <property type="match status" value="1"/>
</dbReference>
<reference evidence="2 3" key="1">
    <citation type="submission" date="2020-02" db="EMBL/GenBank/DDBJ databases">
        <title>Genomic and physiological characterization of two novel Nitrospinaceae genera.</title>
        <authorList>
            <person name="Mueller A.J."/>
            <person name="Jung M.-Y."/>
            <person name="Strachan C.R."/>
            <person name="Herbold C.W."/>
            <person name="Kirkegaard R.H."/>
            <person name="Daims H."/>
        </authorList>
    </citation>
    <scope>NUCLEOTIDE SEQUENCE [LARGE SCALE GENOMIC DNA]</scope>
    <source>
        <strain evidence="2">EB</strain>
    </source>
</reference>
<proteinExistence type="predicted"/>
<gene>
    <name evidence="2" type="ORF">G3M70_01860</name>
</gene>
<dbReference type="PROSITE" id="PS00409">
    <property type="entry name" value="PROKAR_NTER_METHYL"/>
    <property type="match status" value="1"/>
</dbReference>
<keyword evidence="1" id="KW-1133">Transmembrane helix</keyword>
<dbReference type="KEGG" id="nli:G3M70_01860"/>
<dbReference type="Pfam" id="PF07963">
    <property type="entry name" value="N_methyl"/>
    <property type="match status" value="1"/>
</dbReference>
<dbReference type="InterPro" id="IPR012902">
    <property type="entry name" value="N_methyl_site"/>
</dbReference>
<dbReference type="InterPro" id="IPR045584">
    <property type="entry name" value="Pilin-like"/>
</dbReference>
<organism evidence="2 3">
    <name type="scientific">Candidatus Nitronauta litoralis</name>
    <dbReference type="NCBI Taxonomy" id="2705533"/>
    <lineage>
        <taxon>Bacteria</taxon>
        <taxon>Pseudomonadati</taxon>
        <taxon>Nitrospinota/Tectimicrobiota group</taxon>
        <taxon>Nitrospinota</taxon>
        <taxon>Nitrospinia</taxon>
        <taxon>Nitrospinales</taxon>
        <taxon>Nitrospinaceae</taxon>
        <taxon>Candidatus Nitronauta</taxon>
    </lineage>
</organism>
<name>A0A7T0BTG2_9BACT</name>
<evidence type="ECO:0000313" key="2">
    <source>
        <dbReference type="EMBL" id="QPJ60699.1"/>
    </source>
</evidence>
<dbReference type="SUPFAM" id="SSF54523">
    <property type="entry name" value="Pili subunits"/>
    <property type="match status" value="1"/>
</dbReference>
<accession>A0A7T0BTG2</accession>
<evidence type="ECO:0000256" key="1">
    <source>
        <dbReference type="SAM" id="Phobius"/>
    </source>
</evidence>
<feature type="transmembrane region" description="Helical" evidence="1">
    <location>
        <begin position="20"/>
        <end position="39"/>
    </location>
</feature>
<keyword evidence="1" id="KW-0812">Transmembrane</keyword>